<proteinExistence type="predicted"/>
<gene>
    <name evidence="1" type="ORF">E2C01_061835</name>
</gene>
<keyword evidence="2" id="KW-1185">Reference proteome</keyword>
<organism evidence="1 2">
    <name type="scientific">Portunus trituberculatus</name>
    <name type="common">Swimming crab</name>
    <name type="synonym">Neptunus trituberculatus</name>
    <dbReference type="NCBI Taxonomy" id="210409"/>
    <lineage>
        <taxon>Eukaryota</taxon>
        <taxon>Metazoa</taxon>
        <taxon>Ecdysozoa</taxon>
        <taxon>Arthropoda</taxon>
        <taxon>Crustacea</taxon>
        <taxon>Multicrustacea</taxon>
        <taxon>Malacostraca</taxon>
        <taxon>Eumalacostraca</taxon>
        <taxon>Eucarida</taxon>
        <taxon>Decapoda</taxon>
        <taxon>Pleocyemata</taxon>
        <taxon>Brachyura</taxon>
        <taxon>Eubrachyura</taxon>
        <taxon>Portunoidea</taxon>
        <taxon>Portunidae</taxon>
        <taxon>Portuninae</taxon>
        <taxon>Portunus</taxon>
    </lineage>
</organism>
<accession>A0A5B7HEC7</accession>
<name>A0A5B7HEC7_PORTR</name>
<reference evidence="1 2" key="1">
    <citation type="submission" date="2019-05" db="EMBL/GenBank/DDBJ databases">
        <title>Another draft genome of Portunus trituberculatus and its Hox gene families provides insights of decapod evolution.</title>
        <authorList>
            <person name="Jeong J.-H."/>
            <person name="Song I."/>
            <person name="Kim S."/>
            <person name="Choi T."/>
            <person name="Kim D."/>
            <person name="Ryu S."/>
            <person name="Kim W."/>
        </authorList>
    </citation>
    <scope>NUCLEOTIDE SEQUENCE [LARGE SCALE GENOMIC DNA]</scope>
    <source>
        <tissue evidence="1">Muscle</tissue>
    </source>
</reference>
<evidence type="ECO:0000313" key="2">
    <source>
        <dbReference type="Proteomes" id="UP000324222"/>
    </source>
</evidence>
<dbReference type="AlphaFoldDB" id="A0A5B7HEC7"/>
<sequence>MLSVRVEMPPASLPASVPCSVQIRVLAEEFNTMHGGLMTAAWPAGTMSQLIISFCPSMNIPDTIP</sequence>
<dbReference type="Proteomes" id="UP000324222">
    <property type="component" value="Unassembled WGS sequence"/>
</dbReference>
<dbReference type="EMBL" id="VSRR010026558">
    <property type="protein sequence ID" value="MPC67657.1"/>
    <property type="molecule type" value="Genomic_DNA"/>
</dbReference>
<comment type="caution">
    <text evidence="1">The sequence shown here is derived from an EMBL/GenBank/DDBJ whole genome shotgun (WGS) entry which is preliminary data.</text>
</comment>
<protein>
    <submittedName>
        <fullName evidence="1">Uncharacterized protein</fullName>
    </submittedName>
</protein>
<evidence type="ECO:0000313" key="1">
    <source>
        <dbReference type="EMBL" id="MPC67657.1"/>
    </source>
</evidence>